<accession>A0A2P2D7U5</accession>
<feature type="compositionally biased region" description="Basic residues" evidence="1">
    <location>
        <begin position="22"/>
        <end position="37"/>
    </location>
</feature>
<name>A0A2P2D7U5_9LEPT</name>
<feature type="region of interest" description="Disordered" evidence="1">
    <location>
        <begin position="1"/>
        <end position="41"/>
    </location>
</feature>
<dbReference type="RefSeq" id="WP_108930302.1">
    <property type="nucleotide sequence ID" value="NZ_BFAY01000013.1"/>
</dbReference>
<comment type="caution">
    <text evidence="2">The sequence shown here is derived from an EMBL/GenBank/DDBJ whole genome shotgun (WGS) entry which is preliminary data.</text>
</comment>
<dbReference type="Proteomes" id="UP000245076">
    <property type="component" value="Unassembled WGS sequence"/>
</dbReference>
<sequence>MEETTQTPAKKTRSRKPEASAAKKKSVKKETKKRGPKKKIENNFLARLKEIHGKLNYHDLALAFLVLDAAVRLIG</sequence>
<reference evidence="2 3" key="1">
    <citation type="submission" date="2018-02" db="EMBL/GenBank/DDBJ databases">
        <title>Novel Leptospira species isolated from soil and water in Japan.</title>
        <authorList>
            <person name="Nakao R."/>
            <person name="Masuzawa T."/>
        </authorList>
    </citation>
    <scope>NUCLEOTIDE SEQUENCE [LARGE SCALE GENOMIC DNA]</scope>
    <source>
        <strain evidence="2 3">E8</strain>
    </source>
</reference>
<proteinExistence type="predicted"/>
<gene>
    <name evidence="2" type="primary">mrcB</name>
    <name evidence="2" type="ORF">LPTSP1_37230</name>
</gene>
<dbReference type="AlphaFoldDB" id="A0A2P2D7U5"/>
<dbReference type="EMBL" id="BFAY01000013">
    <property type="protein sequence ID" value="GBF40705.1"/>
    <property type="molecule type" value="Genomic_DNA"/>
</dbReference>
<evidence type="ECO:0000256" key="1">
    <source>
        <dbReference type="SAM" id="MobiDB-lite"/>
    </source>
</evidence>
<evidence type="ECO:0000313" key="2">
    <source>
        <dbReference type="EMBL" id="GBF40705.1"/>
    </source>
</evidence>
<keyword evidence="3" id="KW-1185">Reference proteome</keyword>
<evidence type="ECO:0000313" key="3">
    <source>
        <dbReference type="Proteomes" id="UP000245076"/>
    </source>
</evidence>
<protein>
    <submittedName>
        <fullName evidence="2">Penicillin-binding protein 1B</fullName>
    </submittedName>
</protein>
<organism evidence="2 3">
    <name type="scientific">Leptospira johnsonii</name>
    <dbReference type="NCBI Taxonomy" id="1917820"/>
    <lineage>
        <taxon>Bacteria</taxon>
        <taxon>Pseudomonadati</taxon>
        <taxon>Spirochaetota</taxon>
        <taxon>Spirochaetia</taxon>
        <taxon>Leptospirales</taxon>
        <taxon>Leptospiraceae</taxon>
        <taxon>Leptospira</taxon>
    </lineage>
</organism>